<comment type="caution">
    <text evidence="1">The sequence shown here is derived from an EMBL/GenBank/DDBJ whole genome shotgun (WGS) entry which is preliminary data.</text>
</comment>
<dbReference type="EMBL" id="AVOT02073354">
    <property type="protein sequence ID" value="MBW0562880.1"/>
    <property type="molecule type" value="Genomic_DNA"/>
</dbReference>
<accession>A0A9Q3PIW8</accession>
<protein>
    <submittedName>
        <fullName evidence="1">Uncharacterized protein</fullName>
    </submittedName>
</protein>
<evidence type="ECO:0000313" key="2">
    <source>
        <dbReference type="Proteomes" id="UP000765509"/>
    </source>
</evidence>
<dbReference type="Proteomes" id="UP000765509">
    <property type="component" value="Unassembled WGS sequence"/>
</dbReference>
<name>A0A9Q3PIW8_9BASI</name>
<gene>
    <name evidence="1" type="ORF">O181_102595</name>
</gene>
<dbReference type="AlphaFoldDB" id="A0A9Q3PIW8"/>
<organism evidence="1 2">
    <name type="scientific">Austropuccinia psidii MF-1</name>
    <dbReference type="NCBI Taxonomy" id="1389203"/>
    <lineage>
        <taxon>Eukaryota</taxon>
        <taxon>Fungi</taxon>
        <taxon>Dikarya</taxon>
        <taxon>Basidiomycota</taxon>
        <taxon>Pucciniomycotina</taxon>
        <taxon>Pucciniomycetes</taxon>
        <taxon>Pucciniales</taxon>
        <taxon>Sphaerophragmiaceae</taxon>
        <taxon>Austropuccinia</taxon>
    </lineage>
</organism>
<proteinExistence type="predicted"/>
<reference evidence="1" key="1">
    <citation type="submission" date="2021-03" db="EMBL/GenBank/DDBJ databases">
        <title>Draft genome sequence of rust myrtle Austropuccinia psidii MF-1, a brazilian biotype.</title>
        <authorList>
            <person name="Quecine M.C."/>
            <person name="Pachon D.M.R."/>
            <person name="Bonatelli M.L."/>
            <person name="Correr F.H."/>
            <person name="Franceschini L.M."/>
            <person name="Leite T.F."/>
            <person name="Margarido G.R.A."/>
            <person name="Almeida C.A."/>
            <person name="Ferrarezi J.A."/>
            <person name="Labate C.A."/>
        </authorList>
    </citation>
    <scope>NUCLEOTIDE SEQUENCE</scope>
    <source>
        <strain evidence="1">MF-1</strain>
    </source>
</reference>
<sequence>MLEKGWSQRLPYDTLKKDLVDINQTASSFKIILDKEIHHSNRCMKDSFKYAKEIWGKRHKPPDFKLGDLVLVSTPSFNKIKFTNKLNDSIAGTFMKRALHSLNAVQLEFTGELMNKHPSFPLILIKSYCSIYRLLLPLRNKPPLEVRPLEEGEDKKIVKVLKERKTRNMKKGNTL</sequence>
<evidence type="ECO:0000313" key="1">
    <source>
        <dbReference type="EMBL" id="MBW0562880.1"/>
    </source>
</evidence>
<dbReference type="OrthoDB" id="8892477at2759"/>
<keyword evidence="2" id="KW-1185">Reference proteome</keyword>